<evidence type="ECO:0000256" key="1">
    <source>
        <dbReference type="SAM" id="MobiDB-lite"/>
    </source>
</evidence>
<name>A0A4Z2I4E6_9TELE</name>
<evidence type="ECO:0000313" key="2">
    <source>
        <dbReference type="EMBL" id="TNN72641.1"/>
    </source>
</evidence>
<dbReference type="AlphaFoldDB" id="A0A4Z2I4E6"/>
<feature type="compositionally biased region" description="Gly residues" evidence="1">
    <location>
        <begin position="1"/>
        <end position="11"/>
    </location>
</feature>
<dbReference type="Proteomes" id="UP000314294">
    <property type="component" value="Unassembled WGS sequence"/>
</dbReference>
<evidence type="ECO:0000313" key="3">
    <source>
        <dbReference type="Proteomes" id="UP000314294"/>
    </source>
</evidence>
<proteinExistence type="predicted"/>
<reference evidence="2 3" key="1">
    <citation type="submission" date="2019-03" db="EMBL/GenBank/DDBJ databases">
        <title>First draft genome of Liparis tanakae, snailfish: a comprehensive survey of snailfish specific genes.</title>
        <authorList>
            <person name="Kim W."/>
            <person name="Song I."/>
            <person name="Jeong J.-H."/>
            <person name="Kim D."/>
            <person name="Kim S."/>
            <person name="Ryu S."/>
            <person name="Song J.Y."/>
            <person name="Lee S.K."/>
        </authorList>
    </citation>
    <scope>NUCLEOTIDE SEQUENCE [LARGE SCALE GENOMIC DNA]</scope>
    <source>
        <tissue evidence="2">Muscle</tissue>
    </source>
</reference>
<accession>A0A4Z2I4E6</accession>
<comment type="caution">
    <text evidence="2">The sequence shown here is derived from an EMBL/GenBank/DDBJ whole genome shotgun (WGS) entry which is preliminary data.</text>
</comment>
<organism evidence="2 3">
    <name type="scientific">Liparis tanakae</name>
    <name type="common">Tanaka's snailfish</name>
    <dbReference type="NCBI Taxonomy" id="230148"/>
    <lineage>
        <taxon>Eukaryota</taxon>
        <taxon>Metazoa</taxon>
        <taxon>Chordata</taxon>
        <taxon>Craniata</taxon>
        <taxon>Vertebrata</taxon>
        <taxon>Euteleostomi</taxon>
        <taxon>Actinopterygii</taxon>
        <taxon>Neopterygii</taxon>
        <taxon>Teleostei</taxon>
        <taxon>Neoteleostei</taxon>
        <taxon>Acanthomorphata</taxon>
        <taxon>Eupercaria</taxon>
        <taxon>Perciformes</taxon>
        <taxon>Cottioidei</taxon>
        <taxon>Cottales</taxon>
        <taxon>Liparidae</taxon>
        <taxon>Liparis</taxon>
    </lineage>
</organism>
<protein>
    <submittedName>
        <fullName evidence="2">Uncharacterized protein</fullName>
    </submittedName>
</protein>
<sequence length="125" mass="13312">MGTGRPTGGGHLAKDSLPVRDQGISTSGSQEEPPVCDPAFNPPDVNLNGSQVGNGCRERGMGAGARARANQGLRDFFYSKFTSKFPTAAHMDQCNCREALLRRQCGPWDKDGAGKLAWVFADGNV</sequence>
<gene>
    <name evidence="2" type="ORF">EYF80_017090</name>
</gene>
<dbReference type="EMBL" id="SRLO01000134">
    <property type="protein sequence ID" value="TNN72641.1"/>
    <property type="molecule type" value="Genomic_DNA"/>
</dbReference>
<feature type="region of interest" description="Disordered" evidence="1">
    <location>
        <begin position="1"/>
        <end position="41"/>
    </location>
</feature>
<keyword evidence="3" id="KW-1185">Reference proteome</keyword>